<keyword evidence="3 5" id="KW-0810">Translation regulation</keyword>
<reference evidence="7 8" key="1">
    <citation type="submission" date="2019-04" db="EMBL/GenBank/DDBJ databases">
        <authorList>
            <person name="Jiang L."/>
        </authorList>
    </citation>
    <scope>NUCLEOTIDE SEQUENCE [LARGE SCALE GENOMIC DNA]</scope>
    <source>
        <strain evidence="7 8">YIM 131853</strain>
    </source>
</reference>
<dbReference type="NCBIfam" id="NF002469">
    <property type="entry name" value="PRK01712.1"/>
    <property type="match status" value="1"/>
</dbReference>
<keyword evidence="5" id="KW-1005">Bacterial flagellum biogenesis</keyword>
<dbReference type="GO" id="GO:0005829">
    <property type="term" value="C:cytosol"/>
    <property type="evidence" value="ECO:0007669"/>
    <property type="project" value="TreeGrafter"/>
</dbReference>
<comment type="subunit">
    <text evidence="5">Homodimer; the beta-strands of each monomer intercalate to form a hydrophobic core, while the alpha-helices form wings that extend away from the core.</text>
</comment>
<evidence type="ECO:0000256" key="3">
    <source>
        <dbReference type="ARBA" id="ARBA00022845"/>
    </source>
</evidence>
<dbReference type="Gene3D" id="2.60.40.4380">
    <property type="entry name" value="Translational regulator CsrA"/>
    <property type="match status" value="1"/>
</dbReference>
<sequence>MLVLTRKKGERVMIGDDIVVTIIDVRGDGVRIGFDAPRGVSIQRAEVLAAVSAANTAAAKAPASDGELLLGMLGSGSAVAPGAAAPAPSTPTADSAAPSPAAAERRATPSAPPVPSAPTD</sequence>
<evidence type="ECO:0000256" key="6">
    <source>
        <dbReference type="SAM" id="MobiDB-lite"/>
    </source>
</evidence>
<dbReference type="InterPro" id="IPR036107">
    <property type="entry name" value="CsrA_sf"/>
</dbReference>
<dbReference type="SUPFAM" id="SSF117130">
    <property type="entry name" value="CsrA-like"/>
    <property type="match status" value="1"/>
</dbReference>
<feature type="region of interest" description="Disordered" evidence="6">
    <location>
        <begin position="79"/>
        <end position="120"/>
    </location>
</feature>
<dbReference type="GO" id="GO:0006402">
    <property type="term" value="P:mRNA catabolic process"/>
    <property type="evidence" value="ECO:0007669"/>
    <property type="project" value="InterPro"/>
</dbReference>
<protein>
    <recommendedName>
        <fullName evidence="5">Translational regulator CsrA</fullName>
    </recommendedName>
</protein>
<dbReference type="Proteomes" id="UP000309133">
    <property type="component" value="Unassembled WGS sequence"/>
</dbReference>
<evidence type="ECO:0000256" key="4">
    <source>
        <dbReference type="ARBA" id="ARBA00022884"/>
    </source>
</evidence>
<keyword evidence="4 5" id="KW-0694">RNA-binding</keyword>
<gene>
    <name evidence="5" type="primary">csrA</name>
    <name evidence="7" type="ORF">E6C64_13575</name>
</gene>
<name>A0A4S4FIM1_9MICO</name>
<feature type="compositionally biased region" description="Pro residues" evidence="6">
    <location>
        <begin position="110"/>
        <end position="120"/>
    </location>
</feature>
<evidence type="ECO:0000256" key="2">
    <source>
        <dbReference type="ARBA" id="ARBA00022491"/>
    </source>
</evidence>
<keyword evidence="1 5" id="KW-0963">Cytoplasm</keyword>
<dbReference type="FunFam" id="2.60.40.4380:FF:000002">
    <property type="entry name" value="Translational regulator CsrA"/>
    <property type="match status" value="1"/>
</dbReference>
<dbReference type="Pfam" id="PF02599">
    <property type="entry name" value="CsrA"/>
    <property type="match status" value="1"/>
</dbReference>
<dbReference type="AlphaFoldDB" id="A0A4S4FIM1"/>
<dbReference type="GO" id="GO:1902208">
    <property type="term" value="P:regulation of bacterial-type flagellum assembly"/>
    <property type="evidence" value="ECO:0007669"/>
    <property type="project" value="UniProtKB-UniRule"/>
</dbReference>
<dbReference type="GO" id="GO:0045947">
    <property type="term" value="P:negative regulation of translational initiation"/>
    <property type="evidence" value="ECO:0007669"/>
    <property type="project" value="UniProtKB-UniRule"/>
</dbReference>
<feature type="compositionally biased region" description="Low complexity" evidence="6">
    <location>
        <begin position="79"/>
        <end position="102"/>
    </location>
</feature>
<evidence type="ECO:0000313" key="7">
    <source>
        <dbReference type="EMBL" id="THG29692.1"/>
    </source>
</evidence>
<dbReference type="EMBL" id="SSSM01000005">
    <property type="protein sequence ID" value="THG29692.1"/>
    <property type="molecule type" value="Genomic_DNA"/>
</dbReference>
<evidence type="ECO:0000256" key="1">
    <source>
        <dbReference type="ARBA" id="ARBA00022490"/>
    </source>
</evidence>
<dbReference type="InterPro" id="IPR003751">
    <property type="entry name" value="CsrA"/>
</dbReference>
<evidence type="ECO:0000256" key="5">
    <source>
        <dbReference type="HAMAP-Rule" id="MF_00167"/>
    </source>
</evidence>
<dbReference type="HAMAP" id="MF_00167">
    <property type="entry name" value="CsrA"/>
    <property type="match status" value="1"/>
</dbReference>
<dbReference type="GO" id="GO:0048027">
    <property type="term" value="F:mRNA 5'-UTR binding"/>
    <property type="evidence" value="ECO:0007669"/>
    <property type="project" value="UniProtKB-UniRule"/>
</dbReference>
<dbReference type="GO" id="GO:0044781">
    <property type="term" value="P:bacterial-type flagellum organization"/>
    <property type="evidence" value="ECO:0007669"/>
    <property type="project" value="UniProtKB-KW"/>
</dbReference>
<proteinExistence type="inferred from homology"/>
<accession>A0A4S4FIM1</accession>
<dbReference type="PANTHER" id="PTHR34984">
    <property type="entry name" value="CARBON STORAGE REGULATOR"/>
    <property type="match status" value="1"/>
</dbReference>
<comment type="similarity">
    <text evidence="5">Belongs to the CsrA/RsmA family.</text>
</comment>
<dbReference type="PANTHER" id="PTHR34984:SF1">
    <property type="entry name" value="CARBON STORAGE REGULATOR"/>
    <property type="match status" value="1"/>
</dbReference>
<comment type="subcellular location">
    <subcellularLocation>
        <location evidence="5">Cytoplasm</location>
    </subcellularLocation>
</comment>
<dbReference type="RefSeq" id="WP_136428021.1">
    <property type="nucleotide sequence ID" value="NZ_SSSM01000005.1"/>
</dbReference>
<comment type="caution">
    <text evidence="7">The sequence shown here is derived from an EMBL/GenBank/DDBJ whole genome shotgun (WGS) entry which is preliminary data.</text>
</comment>
<evidence type="ECO:0000313" key="8">
    <source>
        <dbReference type="Proteomes" id="UP000309133"/>
    </source>
</evidence>
<keyword evidence="8" id="KW-1185">Reference proteome</keyword>
<comment type="function">
    <text evidence="5">A translational regulator that binds mRNA to regulate translation initiation and/or mRNA stability. Usually binds in the 5'-UTR at or near the Shine-Dalgarno sequence preventing ribosome-binding, thus repressing translation. Its main target seems to be the major flagellin gene, while its function is anatagonized by FliW.</text>
</comment>
<dbReference type="GO" id="GO:0006109">
    <property type="term" value="P:regulation of carbohydrate metabolic process"/>
    <property type="evidence" value="ECO:0007669"/>
    <property type="project" value="InterPro"/>
</dbReference>
<keyword evidence="2 5" id="KW-0678">Repressor</keyword>
<organism evidence="7 8">
    <name type="scientific">Naasia lichenicola</name>
    <dbReference type="NCBI Taxonomy" id="2565933"/>
    <lineage>
        <taxon>Bacteria</taxon>
        <taxon>Bacillati</taxon>
        <taxon>Actinomycetota</taxon>
        <taxon>Actinomycetes</taxon>
        <taxon>Micrococcales</taxon>
        <taxon>Microbacteriaceae</taxon>
        <taxon>Naasia</taxon>
    </lineage>
</organism>